<dbReference type="InterPro" id="IPR003439">
    <property type="entry name" value="ABC_transporter-like_ATP-bd"/>
</dbReference>
<keyword evidence="3" id="KW-0536">Nodulation</keyword>
<keyword evidence="9" id="KW-1185">Reference proteome</keyword>
<dbReference type="GO" id="GO:0016887">
    <property type="term" value="F:ATP hydrolysis activity"/>
    <property type="evidence" value="ECO:0007669"/>
    <property type="project" value="InterPro"/>
</dbReference>
<reference evidence="8 9" key="1">
    <citation type="journal article" date="2013" name="Genome Announc.">
        <title>Draft Genome Sequence of Desulfotignum phosphitoxidans DSM 13687 Strain FiPS-3.</title>
        <authorList>
            <person name="Poehlein A."/>
            <person name="Daniel R."/>
            <person name="Simeonova D.D."/>
        </authorList>
    </citation>
    <scope>NUCLEOTIDE SEQUENCE [LARGE SCALE GENOMIC DNA]</scope>
    <source>
        <strain evidence="8 9">DSM 13687</strain>
    </source>
</reference>
<gene>
    <name evidence="8" type="ORF">Dpo_1c02640</name>
</gene>
<dbReference type="PATRIC" id="fig|1286635.3.peg.282"/>
<dbReference type="PANTHER" id="PTHR42711">
    <property type="entry name" value="ABC TRANSPORTER ATP-BINDING PROTEIN"/>
    <property type="match status" value="1"/>
</dbReference>
<dbReference type="OrthoDB" id="9805130at2"/>
<comment type="similarity">
    <text evidence="1">Belongs to the ABC transporter superfamily.</text>
</comment>
<feature type="domain" description="ABC transporter" evidence="7">
    <location>
        <begin position="7"/>
        <end position="229"/>
    </location>
</feature>
<dbReference type="InterPro" id="IPR003593">
    <property type="entry name" value="AAA+_ATPase"/>
</dbReference>
<feature type="transmembrane region" description="Helical" evidence="6">
    <location>
        <begin position="21"/>
        <end position="39"/>
    </location>
</feature>
<dbReference type="PROSITE" id="PS50893">
    <property type="entry name" value="ABC_TRANSPORTER_2"/>
    <property type="match status" value="1"/>
</dbReference>
<accession>S0G7G4</accession>
<keyword evidence="6" id="KW-0812">Transmembrane</keyword>
<dbReference type="Pfam" id="PF00005">
    <property type="entry name" value="ABC_tran"/>
    <property type="match status" value="1"/>
</dbReference>
<evidence type="ECO:0000256" key="2">
    <source>
        <dbReference type="ARBA" id="ARBA00022448"/>
    </source>
</evidence>
<keyword evidence="5" id="KW-0067">ATP-binding</keyword>
<evidence type="ECO:0000256" key="1">
    <source>
        <dbReference type="ARBA" id="ARBA00005417"/>
    </source>
</evidence>
<dbReference type="SMART" id="SM00382">
    <property type="entry name" value="AAA"/>
    <property type="match status" value="1"/>
</dbReference>
<dbReference type="InterPro" id="IPR027417">
    <property type="entry name" value="P-loop_NTPase"/>
</dbReference>
<evidence type="ECO:0000256" key="5">
    <source>
        <dbReference type="ARBA" id="ARBA00022840"/>
    </source>
</evidence>
<dbReference type="CDD" id="cd03230">
    <property type="entry name" value="ABC_DR_subfamily_A"/>
    <property type="match status" value="1"/>
</dbReference>
<keyword evidence="4" id="KW-0547">Nucleotide-binding</keyword>
<dbReference type="SUPFAM" id="SSF52540">
    <property type="entry name" value="P-loop containing nucleoside triphosphate hydrolases"/>
    <property type="match status" value="1"/>
</dbReference>
<keyword evidence="6" id="KW-0472">Membrane</keyword>
<dbReference type="PANTHER" id="PTHR42711:SF5">
    <property type="entry name" value="ABC TRANSPORTER ATP-BINDING PROTEIN NATA"/>
    <property type="match status" value="1"/>
</dbReference>
<dbReference type="RefSeq" id="WP_006963785.1">
    <property type="nucleotide sequence ID" value="NZ_APJX01000001.1"/>
</dbReference>
<proteinExistence type="inferred from homology"/>
<dbReference type="Gene3D" id="3.40.50.300">
    <property type="entry name" value="P-loop containing nucleotide triphosphate hydrolases"/>
    <property type="match status" value="1"/>
</dbReference>
<organism evidence="8 9">
    <name type="scientific">Desulfotignum phosphitoxidans DSM 13687</name>
    <dbReference type="NCBI Taxonomy" id="1286635"/>
    <lineage>
        <taxon>Bacteria</taxon>
        <taxon>Pseudomonadati</taxon>
        <taxon>Thermodesulfobacteriota</taxon>
        <taxon>Desulfobacteria</taxon>
        <taxon>Desulfobacterales</taxon>
        <taxon>Desulfobacteraceae</taxon>
        <taxon>Desulfotignum</taxon>
    </lineage>
</organism>
<sequence length="245" mass="27171">MPKQPIIQVDALKKSYNGRPAVAGISLAIAAGTCFGLLGPNGAGKTTAVEIMENIQKPDQGRILFKGKERDRSFNQQVGVQFQQTELMAFLTVEETLKTFAAFYAQSLPVEMVMDLCMLKEIRNQRSNKISGGQRQRLLLSLALINDPDLLFLDEPTTGLDPQARQHVWDIIKGIRSRGKTTILTTHYMEEAWVLCDDIAIMDEGKIITQGAPKDLVKTHCASMPPESRNLESVFLALTGKRLRG</sequence>
<keyword evidence="2" id="KW-0813">Transport</keyword>
<evidence type="ECO:0000256" key="6">
    <source>
        <dbReference type="SAM" id="Phobius"/>
    </source>
</evidence>
<dbReference type="Proteomes" id="UP000014216">
    <property type="component" value="Unassembled WGS sequence"/>
</dbReference>
<evidence type="ECO:0000256" key="4">
    <source>
        <dbReference type="ARBA" id="ARBA00022741"/>
    </source>
</evidence>
<dbReference type="PROSITE" id="PS00211">
    <property type="entry name" value="ABC_TRANSPORTER_1"/>
    <property type="match status" value="1"/>
</dbReference>
<dbReference type="InterPro" id="IPR050763">
    <property type="entry name" value="ABC_transporter_ATP-binding"/>
</dbReference>
<protein>
    <submittedName>
        <fullName evidence="8">ABC-type transport system, ATPase component</fullName>
    </submittedName>
</protein>
<dbReference type="InterPro" id="IPR017871">
    <property type="entry name" value="ABC_transporter-like_CS"/>
</dbReference>
<evidence type="ECO:0000256" key="3">
    <source>
        <dbReference type="ARBA" id="ARBA00022458"/>
    </source>
</evidence>
<keyword evidence="6" id="KW-1133">Transmembrane helix</keyword>
<evidence type="ECO:0000259" key="7">
    <source>
        <dbReference type="PROSITE" id="PS50893"/>
    </source>
</evidence>
<dbReference type="EMBL" id="APJX01000001">
    <property type="protein sequence ID" value="EMS81127.1"/>
    <property type="molecule type" value="Genomic_DNA"/>
</dbReference>
<evidence type="ECO:0000313" key="9">
    <source>
        <dbReference type="Proteomes" id="UP000014216"/>
    </source>
</evidence>
<dbReference type="AlphaFoldDB" id="S0G7G4"/>
<comment type="caution">
    <text evidence="8">The sequence shown here is derived from an EMBL/GenBank/DDBJ whole genome shotgun (WGS) entry which is preliminary data.</text>
</comment>
<dbReference type="GO" id="GO:0005524">
    <property type="term" value="F:ATP binding"/>
    <property type="evidence" value="ECO:0007669"/>
    <property type="project" value="UniProtKB-KW"/>
</dbReference>
<evidence type="ECO:0000313" key="8">
    <source>
        <dbReference type="EMBL" id="EMS81127.1"/>
    </source>
</evidence>
<name>S0G7G4_9BACT</name>